<name>A0A6I4T0P1_9SPHN</name>
<evidence type="ECO:0000313" key="3">
    <source>
        <dbReference type="EMBL" id="MXO64684.1"/>
    </source>
</evidence>
<accession>A0A6I4T0P1</accession>
<dbReference type="InterPro" id="IPR019734">
    <property type="entry name" value="TPR_rpt"/>
</dbReference>
<dbReference type="PROSITE" id="PS50005">
    <property type="entry name" value="TPR"/>
    <property type="match status" value="1"/>
</dbReference>
<evidence type="ECO:0000313" key="4">
    <source>
        <dbReference type="Proteomes" id="UP000438476"/>
    </source>
</evidence>
<comment type="caution">
    <text evidence="3">The sequence shown here is derived from an EMBL/GenBank/DDBJ whole genome shotgun (WGS) entry which is preliminary data.</text>
</comment>
<sequence length="183" mass="19208">MAIHSQHKRPALKEYLMRYAPAALALSLLAAVSASAGLAGGRTPDPRAAMLVSEGQASLKTGDVPSAISSFEAALAVDPGYQDVYIDLAEAVRMQGLQGKAIHYYRLILENDPDDFAALSGEGAAMVEKGAIGKARRNLGKLESLCGDNCEETQELAAAIERGPQPKVMTAEASAVEEPVAKN</sequence>
<reference evidence="3 4" key="1">
    <citation type="submission" date="2019-12" db="EMBL/GenBank/DDBJ databases">
        <title>Genomic-based taxomic classification of the family Erythrobacteraceae.</title>
        <authorList>
            <person name="Xu L."/>
        </authorList>
    </citation>
    <scope>NUCLEOTIDE SEQUENCE [LARGE SCALE GENOMIC DNA]</scope>
    <source>
        <strain evidence="3 4">LMG 29518</strain>
    </source>
</reference>
<keyword evidence="2" id="KW-0732">Signal</keyword>
<proteinExistence type="predicted"/>
<protein>
    <submittedName>
        <fullName evidence="3">Uncharacterized protein</fullName>
    </submittedName>
</protein>
<dbReference type="SMART" id="SM00028">
    <property type="entry name" value="TPR"/>
    <property type="match status" value="2"/>
</dbReference>
<dbReference type="EMBL" id="WTYT01000001">
    <property type="protein sequence ID" value="MXO64684.1"/>
    <property type="molecule type" value="Genomic_DNA"/>
</dbReference>
<feature type="chain" id="PRO_5026239301" evidence="2">
    <location>
        <begin position="37"/>
        <end position="183"/>
    </location>
</feature>
<dbReference type="Pfam" id="PF13432">
    <property type="entry name" value="TPR_16"/>
    <property type="match status" value="1"/>
</dbReference>
<gene>
    <name evidence="3" type="ORF">GRI91_02835</name>
</gene>
<dbReference type="AlphaFoldDB" id="A0A6I4T0P1"/>
<dbReference type="Proteomes" id="UP000438476">
    <property type="component" value="Unassembled WGS sequence"/>
</dbReference>
<organism evidence="3 4">
    <name type="scientific">Altericroceibacterium endophyticum</name>
    <dbReference type="NCBI Taxonomy" id="1808508"/>
    <lineage>
        <taxon>Bacteria</taxon>
        <taxon>Pseudomonadati</taxon>
        <taxon>Pseudomonadota</taxon>
        <taxon>Alphaproteobacteria</taxon>
        <taxon>Sphingomonadales</taxon>
        <taxon>Erythrobacteraceae</taxon>
        <taxon>Altericroceibacterium</taxon>
    </lineage>
</organism>
<evidence type="ECO:0000256" key="1">
    <source>
        <dbReference type="PROSITE-ProRule" id="PRU00339"/>
    </source>
</evidence>
<feature type="repeat" description="TPR" evidence="1">
    <location>
        <begin position="48"/>
        <end position="81"/>
    </location>
</feature>
<dbReference type="SUPFAM" id="SSF48452">
    <property type="entry name" value="TPR-like"/>
    <property type="match status" value="1"/>
</dbReference>
<keyword evidence="1" id="KW-0802">TPR repeat</keyword>
<keyword evidence="4" id="KW-1185">Reference proteome</keyword>
<dbReference type="Gene3D" id="1.25.40.10">
    <property type="entry name" value="Tetratricopeptide repeat domain"/>
    <property type="match status" value="1"/>
</dbReference>
<evidence type="ECO:0000256" key="2">
    <source>
        <dbReference type="SAM" id="SignalP"/>
    </source>
</evidence>
<dbReference type="InterPro" id="IPR011990">
    <property type="entry name" value="TPR-like_helical_dom_sf"/>
</dbReference>
<dbReference type="OrthoDB" id="8480982at2"/>
<feature type="signal peptide" evidence="2">
    <location>
        <begin position="1"/>
        <end position="36"/>
    </location>
</feature>